<evidence type="ECO:0000259" key="4">
    <source>
        <dbReference type="Pfam" id="PF06807"/>
    </source>
</evidence>
<dbReference type="Gene3D" id="2.40.30.330">
    <property type="entry name" value="Pre-mRNA cleavage complex subunit Clp1, C-terminal domain"/>
    <property type="match status" value="1"/>
</dbReference>
<dbReference type="EMBL" id="LT608187">
    <property type="protein sequence ID" value="SCM05160.1"/>
    <property type="molecule type" value="Genomic_DNA"/>
</dbReference>
<dbReference type="Pfam" id="PF16573">
    <property type="entry name" value="CLP1_N"/>
    <property type="match status" value="1"/>
</dbReference>
<sequence length="590" mass="68160">MENANNTRIYHLKMYRELRIVTLEKPLKNEENEECIKIRILPIQGNNSEDKNTQMCVAEIFGKELVVDKDYYFGYNEKFSIYTFTGCIVQIKGKTLQEYESKNSTIKEYLSLSYVLDAYRNLAKKKKKIGPRVLITGNNNSGKSSVSMLLLNYALKSGFKPIYIETDTKGNCDKMDINRGPGVMGCFIYDNNEGANSSSLSSSNINNSSLNIGNLNNSNLSSRFRYSLDYFFGYLDILDDINLYYHINECMSSCIYLMLLNNLNYYSGNLKNNTDQEIIYSSGFILNVPSEADIKIINNLIDIYNINIVVIIDNSFLHYSLKEYYDKEEKQGSLENFNNSDNIQQFGENGEKKEYSNSGLYKSSKNIRYDEEDFMNIEKQNDNIQTNNDKEENDDTVNKIEIIGMPKYEGVIPSDNSRARYCRNLWFYDYFYKNINLNNTIYKKCHIITIKYNQTNFVRLDTKLAVPLSALPADWQNVKRETVSVTSYNGNIKNLMNCVLGISYSKKINYVHLMNIAGFAHVQNVREVEIENDGQKNENKDNNNIEDIDKNTDTQSVNDFFIDIICPVSVTTKNIPPYFIVPGNMKHIRF</sequence>
<dbReference type="Gene3D" id="2.60.120.1030">
    <property type="entry name" value="Clp1, DNA binding domain"/>
    <property type="match status" value="1"/>
</dbReference>
<dbReference type="GO" id="GO:0006388">
    <property type="term" value="P:tRNA splicing, via endonucleolytic cleavage and ligation"/>
    <property type="evidence" value="ECO:0007669"/>
    <property type="project" value="TreeGrafter"/>
</dbReference>
<dbReference type="InterPro" id="IPR038239">
    <property type="entry name" value="Clp1_N_sf"/>
</dbReference>
<dbReference type="InterPro" id="IPR045116">
    <property type="entry name" value="Clp1/Grc3"/>
</dbReference>
<dbReference type="InterPro" id="IPR027417">
    <property type="entry name" value="P-loop_NTPase"/>
</dbReference>
<dbReference type="InterPro" id="IPR032319">
    <property type="entry name" value="CLP1_P"/>
</dbReference>
<gene>
    <name evidence="7" type="ORF">PCHDS_000132700</name>
</gene>
<evidence type="ECO:0000259" key="5">
    <source>
        <dbReference type="Pfam" id="PF16573"/>
    </source>
</evidence>
<dbReference type="GO" id="GO:0005634">
    <property type="term" value="C:nucleus"/>
    <property type="evidence" value="ECO:0007669"/>
    <property type="project" value="TreeGrafter"/>
</dbReference>
<keyword evidence="2" id="KW-0067">ATP-binding</keyword>
<feature type="region of interest" description="Disordered" evidence="3">
    <location>
        <begin position="531"/>
        <end position="550"/>
    </location>
</feature>
<keyword evidence="1" id="KW-0547">Nucleotide-binding</keyword>
<feature type="domain" description="Clp1 C-terminal" evidence="4">
    <location>
        <begin position="446"/>
        <end position="527"/>
    </location>
</feature>
<feature type="domain" description="Clp1 N-terminal" evidence="5">
    <location>
        <begin position="57"/>
        <end position="122"/>
    </location>
</feature>
<name>A0A1C6XL89_PLACE</name>
<accession>A0A1C6XL89</accession>
<dbReference type="PANTHER" id="PTHR12755:SF6">
    <property type="entry name" value="POLYRIBONUCLEOTIDE 5'-HYDROXYL-KINASE CLP1"/>
    <property type="match status" value="1"/>
</dbReference>
<evidence type="ECO:0000256" key="2">
    <source>
        <dbReference type="ARBA" id="ARBA00022840"/>
    </source>
</evidence>
<proteinExistence type="predicted"/>
<evidence type="ECO:0000313" key="8">
    <source>
        <dbReference type="Proteomes" id="UP000507536"/>
    </source>
</evidence>
<evidence type="ECO:0000256" key="3">
    <source>
        <dbReference type="SAM" id="MobiDB-lite"/>
    </source>
</evidence>
<reference evidence="7 8" key="1">
    <citation type="submission" date="2016-08" db="EMBL/GenBank/DDBJ databases">
        <authorList>
            <consortium name="Pathogen Informatics"/>
        </authorList>
    </citation>
    <scope>NUCLEOTIDE SEQUENCE [LARGE SCALE GENOMIC DNA]</scope>
    <source>
        <strain evidence="7 8">DS</strain>
    </source>
</reference>
<dbReference type="InterPro" id="IPR032324">
    <property type="entry name" value="Clp1_N"/>
</dbReference>
<evidence type="ECO:0000259" key="6">
    <source>
        <dbReference type="Pfam" id="PF16575"/>
    </source>
</evidence>
<protein>
    <submittedName>
        <fullName evidence="7">Clp1-related protein, putative</fullName>
    </submittedName>
</protein>
<dbReference type="GO" id="GO:0031124">
    <property type="term" value="P:mRNA 3'-end processing"/>
    <property type="evidence" value="ECO:0007669"/>
    <property type="project" value="InterPro"/>
</dbReference>
<dbReference type="Pfam" id="PF06807">
    <property type="entry name" value="Clp1"/>
    <property type="match status" value="1"/>
</dbReference>
<evidence type="ECO:0000313" key="7">
    <source>
        <dbReference type="EMBL" id="SCM05160.1"/>
    </source>
</evidence>
<dbReference type="GO" id="GO:0005524">
    <property type="term" value="F:ATP binding"/>
    <property type="evidence" value="ECO:0007669"/>
    <property type="project" value="UniProtKB-KW"/>
</dbReference>
<dbReference type="Gene3D" id="3.40.50.300">
    <property type="entry name" value="P-loop containing nucleotide triphosphate hydrolases"/>
    <property type="match status" value="1"/>
</dbReference>
<dbReference type="AlphaFoldDB" id="A0A1C6XL89"/>
<feature type="domain" description="Clp1 P-loop" evidence="6">
    <location>
        <begin position="137"/>
        <end position="168"/>
    </location>
</feature>
<dbReference type="Pfam" id="PF16575">
    <property type="entry name" value="CLP1_P"/>
    <property type="match status" value="1"/>
</dbReference>
<dbReference type="InterPro" id="IPR038238">
    <property type="entry name" value="Clp1_C_sf"/>
</dbReference>
<dbReference type="GO" id="GO:0051731">
    <property type="term" value="F:polynucleotide 5'-hydroxyl-kinase activity"/>
    <property type="evidence" value="ECO:0007669"/>
    <property type="project" value="InterPro"/>
</dbReference>
<dbReference type="PANTHER" id="PTHR12755">
    <property type="entry name" value="CLEAVAGE/POLYADENYLATION FACTOR IA SUBUNIT CLP1P"/>
    <property type="match status" value="1"/>
</dbReference>
<dbReference type="InterPro" id="IPR010655">
    <property type="entry name" value="Clp1_C"/>
</dbReference>
<evidence type="ECO:0000256" key="1">
    <source>
        <dbReference type="ARBA" id="ARBA00022741"/>
    </source>
</evidence>
<organism evidence="7 8">
    <name type="scientific">Plasmodium chabaudi adami</name>
    <dbReference type="NCBI Taxonomy" id="5826"/>
    <lineage>
        <taxon>Eukaryota</taxon>
        <taxon>Sar</taxon>
        <taxon>Alveolata</taxon>
        <taxon>Apicomplexa</taxon>
        <taxon>Aconoidasida</taxon>
        <taxon>Haemosporida</taxon>
        <taxon>Plasmodiidae</taxon>
        <taxon>Plasmodium</taxon>
        <taxon>Plasmodium (Vinckeia)</taxon>
    </lineage>
</organism>
<dbReference type="Proteomes" id="UP000507536">
    <property type="component" value="Chromosome 7"/>
</dbReference>
<dbReference type="SUPFAM" id="SSF52540">
    <property type="entry name" value="P-loop containing nucleoside triphosphate hydrolases"/>
    <property type="match status" value="1"/>
</dbReference>